<dbReference type="EMBL" id="JATAAI010000013">
    <property type="protein sequence ID" value="KAK1741438.1"/>
    <property type="molecule type" value="Genomic_DNA"/>
</dbReference>
<feature type="transmembrane region" description="Helical" evidence="1">
    <location>
        <begin position="161"/>
        <end position="181"/>
    </location>
</feature>
<organism evidence="3 4">
    <name type="scientific">Skeletonema marinoi</name>
    <dbReference type="NCBI Taxonomy" id="267567"/>
    <lineage>
        <taxon>Eukaryota</taxon>
        <taxon>Sar</taxon>
        <taxon>Stramenopiles</taxon>
        <taxon>Ochrophyta</taxon>
        <taxon>Bacillariophyta</taxon>
        <taxon>Coscinodiscophyceae</taxon>
        <taxon>Thalassiosirophycidae</taxon>
        <taxon>Thalassiosirales</taxon>
        <taxon>Skeletonemataceae</taxon>
        <taxon>Skeletonema</taxon>
        <taxon>Skeletonema marinoi-dohrnii complex</taxon>
    </lineage>
</organism>
<evidence type="ECO:0000313" key="4">
    <source>
        <dbReference type="Proteomes" id="UP001224775"/>
    </source>
</evidence>
<feature type="transmembrane region" description="Helical" evidence="1">
    <location>
        <begin position="129"/>
        <end position="149"/>
    </location>
</feature>
<accession>A0AAD8Y911</accession>
<feature type="chain" id="PRO_5042280286" evidence="2">
    <location>
        <begin position="22"/>
        <end position="338"/>
    </location>
</feature>
<keyword evidence="4" id="KW-1185">Reference proteome</keyword>
<sequence length="338" mass="36594">MTSTTKKVLFSLASIALGVYAQIHKMHITGPIFDPILAACSAPHESVEAFAKATGYQPYEPVAGMGIFTPIVCVVTQFMHQLRNIYPQGYITWGLAVVGVFPMSLIMTIEGGRNGAKGPLRYPILMGIFHQLLGMSVSVPLLWVPAYIWGRGEGPVTSTRLYLSVATAIPACIFSTLVFLVDTDSYLWRLSAGILGGPMLAVVSGFALYFDVPPNKESKTAIAKHVKTSKEMYGFMTVMCLICWAALLRLTFASYGFDLKGIWSAIFADADAGVAFLTIDYILIFIAIIFGFLAYQCWATAIKTLLALPLLGPAALTIAAERLEVAASEKLLEKAKVA</sequence>
<keyword evidence="1" id="KW-0472">Membrane</keyword>
<feature type="transmembrane region" description="Helical" evidence="1">
    <location>
        <begin position="233"/>
        <end position="252"/>
    </location>
</feature>
<keyword evidence="1" id="KW-1133">Transmembrane helix</keyword>
<proteinExistence type="predicted"/>
<reference evidence="3" key="1">
    <citation type="submission" date="2023-06" db="EMBL/GenBank/DDBJ databases">
        <title>Survivors Of The Sea: Transcriptome response of Skeletonema marinoi to long-term dormancy.</title>
        <authorList>
            <person name="Pinder M.I.M."/>
            <person name="Kourtchenko O."/>
            <person name="Robertson E.K."/>
            <person name="Larsson T."/>
            <person name="Maumus F."/>
            <person name="Osuna-Cruz C.M."/>
            <person name="Vancaester E."/>
            <person name="Stenow R."/>
            <person name="Vandepoele K."/>
            <person name="Ploug H."/>
            <person name="Bruchert V."/>
            <person name="Godhe A."/>
            <person name="Topel M."/>
        </authorList>
    </citation>
    <scope>NUCLEOTIDE SEQUENCE</scope>
    <source>
        <strain evidence="3">R05AC</strain>
    </source>
</reference>
<dbReference type="AlphaFoldDB" id="A0AAD8Y911"/>
<gene>
    <name evidence="3" type="ORF">QTG54_007916</name>
</gene>
<feature type="transmembrane region" description="Helical" evidence="1">
    <location>
        <begin position="187"/>
        <end position="212"/>
    </location>
</feature>
<dbReference type="Proteomes" id="UP001224775">
    <property type="component" value="Unassembled WGS sequence"/>
</dbReference>
<keyword evidence="2" id="KW-0732">Signal</keyword>
<comment type="caution">
    <text evidence="3">The sequence shown here is derived from an EMBL/GenBank/DDBJ whole genome shotgun (WGS) entry which is preliminary data.</text>
</comment>
<feature type="transmembrane region" description="Helical" evidence="1">
    <location>
        <begin position="272"/>
        <end position="295"/>
    </location>
</feature>
<feature type="transmembrane region" description="Helical" evidence="1">
    <location>
        <begin position="90"/>
        <end position="109"/>
    </location>
</feature>
<evidence type="ECO:0000256" key="1">
    <source>
        <dbReference type="SAM" id="Phobius"/>
    </source>
</evidence>
<feature type="signal peptide" evidence="2">
    <location>
        <begin position="1"/>
        <end position="21"/>
    </location>
</feature>
<evidence type="ECO:0000256" key="2">
    <source>
        <dbReference type="SAM" id="SignalP"/>
    </source>
</evidence>
<feature type="transmembrane region" description="Helical" evidence="1">
    <location>
        <begin position="62"/>
        <end position="78"/>
    </location>
</feature>
<name>A0AAD8Y911_9STRA</name>
<protein>
    <submittedName>
        <fullName evidence="3">Uncharacterized protein</fullName>
    </submittedName>
</protein>
<evidence type="ECO:0000313" key="3">
    <source>
        <dbReference type="EMBL" id="KAK1741438.1"/>
    </source>
</evidence>
<keyword evidence="1" id="KW-0812">Transmembrane</keyword>